<keyword evidence="4" id="KW-1185">Reference proteome</keyword>
<accession>A0ABW9Y6F5</accession>
<keyword evidence="1" id="KW-1133">Transmembrane helix</keyword>
<sequence>MLIPIIFTLASLAAMAAFLPPEGGALEDRFLAATGAAVVSLLLLLRAAIRVRRVRAARRARSWVVIDGSNVMHWEEGRPSMAALSAVLGEVQRVGLTPLLWFDANAGYELAGRYMNETALSRALGLAQEQVRVAPKGTPADPLILRDAVALQTGVITNDRYRDWAQHFPSVTEPGVLLRGRVEGGTARIDWPQAAPAA</sequence>
<comment type="caution">
    <text evidence="3">The sequence shown here is derived from an EMBL/GenBank/DDBJ whole genome shotgun (WGS) entry which is preliminary data.</text>
</comment>
<name>A0ABW9Y6F5_9RHOB</name>
<evidence type="ECO:0000259" key="2">
    <source>
        <dbReference type="Pfam" id="PF11977"/>
    </source>
</evidence>
<dbReference type="EMBL" id="JAAATW010000002">
    <property type="protein sequence ID" value="NBE07983.1"/>
    <property type="molecule type" value="Genomic_DNA"/>
</dbReference>
<dbReference type="RefSeq" id="WP_161766983.1">
    <property type="nucleotide sequence ID" value="NZ_JAAATW010000002.1"/>
</dbReference>
<evidence type="ECO:0000313" key="3">
    <source>
        <dbReference type="EMBL" id="NBE07983.1"/>
    </source>
</evidence>
<feature type="domain" description="RNase NYN" evidence="2">
    <location>
        <begin position="63"/>
        <end position="168"/>
    </location>
</feature>
<proteinExistence type="predicted"/>
<gene>
    <name evidence="3" type="ORF">GU920_10575</name>
</gene>
<dbReference type="Pfam" id="PF11977">
    <property type="entry name" value="RNase_Zc3h12a"/>
    <property type="match status" value="1"/>
</dbReference>
<dbReference type="Gene3D" id="3.40.50.11980">
    <property type="match status" value="1"/>
</dbReference>
<organism evidence="3 4">
    <name type="scientific">Paragemmobacter ruber</name>
    <dbReference type="NCBI Taxonomy" id="1985673"/>
    <lineage>
        <taxon>Bacteria</taxon>
        <taxon>Pseudomonadati</taxon>
        <taxon>Pseudomonadota</taxon>
        <taxon>Alphaproteobacteria</taxon>
        <taxon>Rhodobacterales</taxon>
        <taxon>Paracoccaceae</taxon>
        <taxon>Paragemmobacter</taxon>
    </lineage>
</organism>
<reference evidence="4" key="1">
    <citation type="submission" date="2020-01" db="EMBL/GenBank/DDBJ databases">
        <title>Sphingomonas sp. strain CSW-10.</title>
        <authorList>
            <person name="Chen W.-M."/>
        </authorList>
    </citation>
    <scope>NUCLEOTIDE SEQUENCE [LARGE SCALE GENOMIC DNA]</scope>
    <source>
        <strain evidence="4">CCP-1</strain>
    </source>
</reference>
<dbReference type="Proteomes" id="UP001517376">
    <property type="component" value="Unassembled WGS sequence"/>
</dbReference>
<feature type="transmembrane region" description="Helical" evidence="1">
    <location>
        <begin position="32"/>
        <end position="49"/>
    </location>
</feature>
<dbReference type="InterPro" id="IPR021869">
    <property type="entry name" value="RNase_Zc3h12_NYN"/>
</dbReference>
<protein>
    <recommendedName>
        <fullName evidence="2">RNase NYN domain-containing protein</fullName>
    </recommendedName>
</protein>
<evidence type="ECO:0000313" key="4">
    <source>
        <dbReference type="Proteomes" id="UP001517376"/>
    </source>
</evidence>
<evidence type="ECO:0000256" key="1">
    <source>
        <dbReference type="SAM" id="Phobius"/>
    </source>
</evidence>
<keyword evidence="1" id="KW-0812">Transmembrane</keyword>
<keyword evidence="1" id="KW-0472">Membrane</keyword>